<dbReference type="EMBL" id="JANBQF010000567">
    <property type="protein sequence ID" value="KAJ2000209.1"/>
    <property type="molecule type" value="Genomic_DNA"/>
</dbReference>
<organism evidence="6 7">
    <name type="scientific">Coemansia thaxteri</name>
    <dbReference type="NCBI Taxonomy" id="2663907"/>
    <lineage>
        <taxon>Eukaryota</taxon>
        <taxon>Fungi</taxon>
        <taxon>Fungi incertae sedis</taxon>
        <taxon>Zoopagomycota</taxon>
        <taxon>Kickxellomycotina</taxon>
        <taxon>Kickxellomycetes</taxon>
        <taxon>Kickxellales</taxon>
        <taxon>Kickxellaceae</taxon>
        <taxon>Coemansia</taxon>
    </lineage>
</organism>
<keyword evidence="3" id="KW-0677">Repeat</keyword>
<evidence type="ECO:0000313" key="6">
    <source>
        <dbReference type="EMBL" id="KAJ2000209.1"/>
    </source>
</evidence>
<dbReference type="AlphaFoldDB" id="A0A9W8BC49"/>
<dbReference type="InterPro" id="IPR045184">
    <property type="entry name" value="SMU1"/>
</dbReference>
<name>A0A9W8BC49_9FUNG</name>
<dbReference type="SUPFAM" id="SSF50978">
    <property type="entry name" value="WD40 repeat-like"/>
    <property type="match status" value="1"/>
</dbReference>
<reference evidence="6" key="1">
    <citation type="submission" date="2022-07" db="EMBL/GenBank/DDBJ databases">
        <title>Phylogenomic reconstructions and comparative analyses of Kickxellomycotina fungi.</title>
        <authorList>
            <person name="Reynolds N.K."/>
            <person name="Stajich J.E."/>
            <person name="Barry K."/>
            <person name="Grigoriev I.V."/>
            <person name="Crous P."/>
            <person name="Smith M.E."/>
        </authorList>
    </citation>
    <scope>NUCLEOTIDE SEQUENCE</scope>
    <source>
        <strain evidence="6">IMI 214461</strain>
    </source>
</reference>
<dbReference type="InterPro" id="IPR001680">
    <property type="entry name" value="WD40_rpt"/>
</dbReference>
<dbReference type="InterPro" id="IPR019775">
    <property type="entry name" value="WD40_repeat_CS"/>
</dbReference>
<dbReference type="GO" id="GO:0000398">
    <property type="term" value="P:mRNA splicing, via spliceosome"/>
    <property type="evidence" value="ECO:0007669"/>
    <property type="project" value="InterPro"/>
</dbReference>
<protein>
    <recommendedName>
        <fullName evidence="4">WD40 repeat-containing protein SMU1</fullName>
    </recommendedName>
</protein>
<dbReference type="InterPro" id="IPR036322">
    <property type="entry name" value="WD40_repeat_dom_sf"/>
</dbReference>
<dbReference type="Pfam" id="PF00400">
    <property type="entry name" value="WD40"/>
    <property type="match status" value="3"/>
</dbReference>
<evidence type="ECO:0000256" key="2">
    <source>
        <dbReference type="ARBA" id="ARBA00022574"/>
    </source>
</evidence>
<evidence type="ECO:0000256" key="5">
    <source>
        <dbReference type="PROSITE-ProRule" id="PRU00221"/>
    </source>
</evidence>
<feature type="repeat" description="WD" evidence="5">
    <location>
        <begin position="13"/>
        <end position="52"/>
    </location>
</feature>
<comment type="subcellular location">
    <subcellularLocation>
        <location evidence="1">Nucleus speckle</location>
    </subcellularLocation>
</comment>
<proteinExistence type="predicted"/>
<feature type="repeat" description="WD" evidence="5">
    <location>
        <begin position="53"/>
        <end position="93"/>
    </location>
</feature>
<dbReference type="GO" id="GO:0016607">
    <property type="term" value="C:nuclear speck"/>
    <property type="evidence" value="ECO:0007669"/>
    <property type="project" value="UniProtKB-SubCell"/>
</dbReference>
<sequence>MWDLKTGELLRTFAGHTRGLACVQFDGKTIVSGSSDQLIKVWEADSGQCIQTLRGHKDLVRTLHFTGGRRAVSGSYDQTIKVWDIVSGECTLDLKDVHTSWVFDVQFDTSRIVSTSQDQKIVIWDFSKELHVSDID</sequence>
<dbReference type="PROSITE" id="PS00678">
    <property type="entry name" value="WD_REPEATS_1"/>
    <property type="match status" value="3"/>
</dbReference>
<dbReference type="Gene3D" id="2.130.10.10">
    <property type="entry name" value="YVTN repeat-like/Quinoprotein amine dehydrogenase"/>
    <property type="match status" value="1"/>
</dbReference>
<gene>
    <name evidence="6" type="ORF">H4R26_004729</name>
</gene>
<comment type="caution">
    <text evidence="6">The sequence shown here is derived from an EMBL/GenBank/DDBJ whole genome shotgun (WGS) entry which is preliminary data.</text>
</comment>
<dbReference type="PROSITE" id="PS50294">
    <property type="entry name" value="WD_REPEATS_REGION"/>
    <property type="match status" value="2"/>
</dbReference>
<evidence type="ECO:0000256" key="3">
    <source>
        <dbReference type="ARBA" id="ARBA00022737"/>
    </source>
</evidence>
<dbReference type="PROSITE" id="PS50082">
    <property type="entry name" value="WD_REPEATS_2"/>
    <property type="match status" value="3"/>
</dbReference>
<keyword evidence="7" id="KW-1185">Reference proteome</keyword>
<evidence type="ECO:0000313" key="7">
    <source>
        <dbReference type="Proteomes" id="UP001150907"/>
    </source>
</evidence>
<feature type="repeat" description="WD" evidence="5">
    <location>
        <begin position="95"/>
        <end position="134"/>
    </location>
</feature>
<dbReference type="InterPro" id="IPR020472">
    <property type="entry name" value="WD40_PAC1"/>
</dbReference>
<dbReference type="Proteomes" id="UP001150907">
    <property type="component" value="Unassembled WGS sequence"/>
</dbReference>
<dbReference type="InterPro" id="IPR015943">
    <property type="entry name" value="WD40/YVTN_repeat-like_dom_sf"/>
</dbReference>
<dbReference type="PRINTS" id="PR00320">
    <property type="entry name" value="GPROTEINBRPT"/>
</dbReference>
<dbReference type="PANTHER" id="PTHR22848">
    <property type="entry name" value="WD40 REPEAT PROTEIN"/>
    <property type="match status" value="1"/>
</dbReference>
<evidence type="ECO:0000256" key="4">
    <source>
        <dbReference type="ARBA" id="ARBA00026184"/>
    </source>
</evidence>
<accession>A0A9W8BC49</accession>
<evidence type="ECO:0000256" key="1">
    <source>
        <dbReference type="ARBA" id="ARBA00004324"/>
    </source>
</evidence>
<keyword evidence="2 5" id="KW-0853">WD repeat</keyword>
<dbReference type="SMART" id="SM00320">
    <property type="entry name" value="WD40"/>
    <property type="match status" value="3"/>
</dbReference>
<dbReference type="OrthoDB" id="19711at2759"/>